<evidence type="ECO:0000256" key="2">
    <source>
        <dbReference type="SAM" id="SignalP"/>
    </source>
</evidence>
<gene>
    <name evidence="3" type="ORF">G3574_25915</name>
</gene>
<reference evidence="3 4" key="1">
    <citation type="submission" date="2020-02" db="EMBL/GenBank/DDBJ databases">
        <authorList>
            <person name="Kim M.K."/>
        </authorList>
    </citation>
    <scope>NUCLEOTIDE SEQUENCE [LARGE SCALE GENOMIC DNA]</scope>
    <source>
        <strain evidence="3 4">17J57-3</strain>
    </source>
</reference>
<feature type="compositionally biased region" description="Pro residues" evidence="1">
    <location>
        <begin position="200"/>
        <end position="210"/>
    </location>
</feature>
<evidence type="ECO:0000256" key="1">
    <source>
        <dbReference type="SAM" id="MobiDB-lite"/>
    </source>
</evidence>
<keyword evidence="4" id="KW-1185">Reference proteome</keyword>
<evidence type="ECO:0000313" key="4">
    <source>
        <dbReference type="Proteomes" id="UP000482155"/>
    </source>
</evidence>
<feature type="chain" id="PRO_5025503063" description="Type IV pilus biogenesis protein PilP" evidence="2">
    <location>
        <begin position="22"/>
        <end position="210"/>
    </location>
</feature>
<feature type="signal peptide" evidence="2">
    <location>
        <begin position="1"/>
        <end position="21"/>
    </location>
</feature>
<evidence type="ECO:0008006" key="5">
    <source>
        <dbReference type="Google" id="ProtNLM"/>
    </source>
</evidence>
<dbReference type="RefSeq" id="WP_163968467.1">
    <property type="nucleotide sequence ID" value="NZ_JAAIVB010000080.1"/>
</dbReference>
<feature type="region of interest" description="Disordered" evidence="1">
    <location>
        <begin position="185"/>
        <end position="210"/>
    </location>
</feature>
<dbReference type="Proteomes" id="UP000482155">
    <property type="component" value="Unassembled WGS sequence"/>
</dbReference>
<sequence>MKFQVMAATLTMLPMLLGALAAFDAAAADKPAIRMGGGDLSFPDEMSMLEAQQKLLEKRNQVREALLKQASAELGAGLPRVISVAGFQARMTAKLMLADGTIGTFAPNQWISDVLRVSSIDHSGVYVSFKQKGAPVLLSFASASASTGGSGMPGLPGGFPGPGLTGQSAIPAAWMPESPQVLVPPLAAPSVPALPTASPTAPPANPAKTQ</sequence>
<feature type="compositionally biased region" description="Low complexity" evidence="1">
    <location>
        <begin position="185"/>
        <end position="199"/>
    </location>
</feature>
<accession>A0A6B3SVK4</accession>
<protein>
    <recommendedName>
        <fullName evidence="5">Type IV pilus biogenesis protein PilP</fullName>
    </recommendedName>
</protein>
<comment type="caution">
    <text evidence="3">The sequence shown here is derived from an EMBL/GenBank/DDBJ whole genome shotgun (WGS) entry which is preliminary data.</text>
</comment>
<dbReference type="EMBL" id="JAAIVB010000080">
    <property type="protein sequence ID" value="NEX64531.1"/>
    <property type="molecule type" value="Genomic_DNA"/>
</dbReference>
<organism evidence="3 4">
    <name type="scientific">Noviherbaspirillum galbum</name>
    <dbReference type="NCBI Taxonomy" id="2709383"/>
    <lineage>
        <taxon>Bacteria</taxon>
        <taxon>Pseudomonadati</taxon>
        <taxon>Pseudomonadota</taxon>
        <taxon>Betaproteobacteria</taxon>
        <taxon>Burkholderiales</taxon>
        <taxon>Oxalobacteraceae</taxon>
        <taxon>Noviherbaspirillum</taxon>
    </lineage>
</organism>
<dbReference type="AlphaFoldDB" id="A0A6B3SVK4"/>
<keyword evidence="2" id="KW-0732">Signal</keyword>
<proteinExistence type="predicted"/>
<name>A0A6B3SVK4_9BURK</name>
<evidence type="ECO:0000313" key="3">
    <source>
        <dbReference type="EMBL" id="NEX64531.1"/>
    </source>
</evidence>